<feature type="non-terminal residue" evidence="2">
    <location>
        <position position="1"/>
    </location>
</feature>
<sequence length="164" mass="17924">AELRLRCPERKIELKNVHFTQYPGQAREITLSILNEEARRNSGMERLLIGAGGDGTSNEICTGLIEADDYLVENLHLLRFPLGTGNDVADAKTFDEAYELILSPHLVSAIGCIEISGPQIGTRYSFNIASMGIDAYIADLTNKFKRIIPGDAYLALVDAGVLSI</sequence>
<dbReference type="PROSITE" id="PS50146">
    <property type="entry name" value="DAGK"/>
    <property type="match status" value="1"/>
</dbReference>
<evidence type="ECO:0000313" key="2">
    <source>
        <dbReference type="EMBL" id="KKL73061.1"/>
    </source>
</evidence>
<dbReference type="InterPro" id="IPR017438">
    <property type="entry name" value="ATP-NAD_kinase_N"/>
</dbReference>
<dbReference type="EMBL" id="LAZR01025081">
    <property type="protein sequence ID" value="KKL73061.1"/>
    <property type="molecule type" value="Genomic_DNA"/>
</dbReference>
<dbReference type="Pfam" id="PF00781">
    <property type="entry name" value="DAGK_cat"/>
    <property type="match status" value="1"/>
</dbReference>
<proteinExistence type="predicted"/>
<comment type="caution">
    <text evidence="2">The sequence shown here is derived from an EMBL/GenBank/DDBJ whole genome shotgun (WGS) entry which is preliminary data.</text>
</comment>
<name>A0A0F9F3K5_9ZZZZ</name>
<accession>A0A0F9F3K5</accession>
<dbReference type="AlphaFoldDB" id="A0A0F9F3K5"/>
<feature type="domain" description="DAGKc" evidence="1">
    <location>
        <begin position="1"/>
        <end position="89"/>
    </location>
</feature>
<protein>
    <recommendedName>
        <fullName evidence="1">DAGKc domain-containing protein</fullName>
    </recommendedName>
</protein>
<dbReference type="SUPFAM" id="SSF111331">
    <property type="entry name" value="NAD kinase/diacylglycerol kinase-like"/>
    <property type="match status" value="1"/>
</dbReference>
<dbReference type="GO" id="GO:0016301">
    <property type="term" value="F:kinase activity"/>
    <property type="evidence" value="ECO:0007669"/>
    <property type="project" value="InterPro"/>
</dbReference>
<dbReference type="InterPro" id="IPR016064">
    <property type="entry name" value="NAD/diacylglycerol_kinase_sf"/>
</dbReference>
<evidence type="ECO:0000259" key="1">
    <source>
        <dbReference type="PROSITE" id="PS50146"/>
    </source>
</evidence>
<gene>
    <name evidence="2" type="ORF">LCGC14_2078710</name>
</gene>
<dbReference type="InterPro" id="IPR001206">
    <property type="entry name" value="Diacylglycerol_kinase_cat_dom"/>
</dbReference>
<dbReference type="Gene3D" id="3.40.50.10330">
    <property type="entry name" value="Probable inorganic polyphosphate/atp-NAD kinase, domain 1"/>
    <property type="match status" value="1"/>
</dbReference>
<reference evidence="2" key="1">
    <citation type="journal article" date="2015" name="Nature">
        <title>Complex archaea that bridge the gap between prokaryotes and eukaryotes.</title>
        <authorList>
            <person name="Spang A."/>
            <person name="Saw J.H."/>
            <person name="Jorgensen S.L."/>
            <person name="Zaremba-Niedzwiedzka K."/>
            <person name="Martijn J."/>
            <person name="Lind A.E."/>
            <person name="van Eijk R."/>
            <person name="Schleper C."/>
            <person name="Guy L."/>
            <person name="Ettema T.J."/>
        </authorList>
    </citation>
    <scope>NUCLEOTIDE SEQUENCE</scope>
</reference>
<organism evidence="2">
    <name type="scientific">marine sediment metagenome</name>
    <dbReference type="NCBI Taxonomy" id="412755"/>
    <lineage>
        <taxon>unclassified sequences</taxon>
        <taxon>metagenomes</taxon>
        <taxon>ecological metagenomes</taxon>
    </lineage>
</organism>